<gene>
    <name evidence="1" type="ORF">ESP57_08545</name>
</gene>
<evidence type="ECO:0000313" key="2">
    <source>
        <dbReference type="Proteomes" id="UP000292935"/>
    </source>
</evidence>
<dbReference type="AlphaFoldDB" id="A0A4Q2JLG2"/>
<dbReference type="GO" id="GO:0008270">
    <property type="term" value="F:zinc ion binding"/>
    <property type="evidence" value="ECO:0007669"/>
    <property type="project" value="UniProtKB-KW"/>
</dbReference>
<evidence type="ECO:0008006" key="3">
    <source>
        <dbReference type="Google" id="ProtNLM"/>
    </source>
</evidence>
<dbReference type="InterPro" id="IPR011042">
    <property type="entry name" value="6-blade_b-propeller_TolB-like"/>
</dbReference>
<dbReference type="Gene3D" id="2.120.10.30">
    <property type="entry name" value="TolB, C-terminal domain"/>
    <property type="match status" value="1"/>
</dbReference>
<organism evidence="1 2">
    <name type="scientific">Agromyces fucosus</name>
    <dbReference type="NCBI Taxonomy" id="41985"/>
    <lineage>
        <taxon>Bacteria</taxon>
        <taxon>Bacillati</taxon>
        <taxon>Actinomycetota</taxon>
        <taxon>Actinomycetes</taxon>
        <taxon>Micrococcales</taxon>
        <taxon>Microbacteriaceae</taxon>
        <taxon>Agromyces</taxon>
    </lineage>
</organism>
<dbReference type="EMBL" id="SDPO01000002">
    <property type="protein sequence ID" value="RXZ49001.1"/>
    <property type="molecule type" value="Genomic_DNA"/>
</dbReference>
<keyword evidence="2" id="KW-1185">Reference proteome</keyword>
<dbReference type="SUPFAM" id="SSF101898">
    <property type="entry name" value="NHL repeat"/>
    <property type="match status" value="1"/>
</dbReference>
<dbReference type="PANTHER" id="PTHR24104">
    <property type="entry name" value="E3 UBIQUITIN-PROTEIN LIGASE NHLRC1-RELATED"/>
    <property type="match status" value="1"/>
</dbReference>
<evidence type="ECO:0000313" key="1">
    <source>
        <dbReference type="EMBL" id="RXZ49001.1"/>
    </source>
</evidence>
<reference evidence="1 2" key="1">
    <citation type="submission" date="2019-01" db="EMBL/GenBank/DDBJ databases">
        <authorList>
            <person name="Li J."/>
        </authorList>
    </citation>
    <scope>NUCLEOTIDE SEQUENCE [LARGE SCALE GENOMIC DNA]</scope>
    <source>
        <strain evidence="1 2">CCUG 35506</strain>
    </source>
</reference>
<dbReference type="RefSeq" id="WP_129231240.1">
    <property type="nucleotide sequence ID" value="NZ_SDPO01000002.1"/>
</dbReference>
<accession>A0A4Q2JLG2</accession>
<dbReference type="InterPro" id="IPR050952">
    <property type="entry name" value="TRIM-NHL_E3_ligases"/>
</dbReference>
<dbReference type="CDD" id="cd05819">
    <property type="entry name" value="NHL"/>
    <property type="match status" value="1"/>
</dbReference>
<proteinExistence type="predicted"/>
<dbReference type="Proteomes" id="UP000292935">
    <property type="component" value="Unassembled WGS sequence"/>
</dbReference>
<name>A0A4Q2JLG2_9MICO</name>
<dbReference type="PANTHER" id="PTHR24104:SF25">
    <property type="entry name" value="PROTEIN LIN-41"/>
    <property type="match status" value="1"/>
</dbReference>
<dbReference type="OrthoDB" id="9762443at2"/>
<sequence length="323" mass="35085">MTPSPALGVQTVFDRTEYRQEPVIIDEPGETAWAHHGVAIAPDGAIHTADASARHLVILRGETVERVPFPGTELHGLAVDHHGETWAADPGHKAERTAEGTYEGERLRGRVLRLRADGVVTAELFGSETWRPCDVALSDFGTLDDRVWVADGYGDSIVYAFDVDGTLLWKTDGEETGKRFRQPHAIIVDSRSTTPTLLVADRANQRIVRLTLEGEFLGEFGRSALTSPSGFALDGDRLLVTELDGRIVAFGPDDEAIGSIGTPLRRTPEAWPNVLRDGAIERPRSVGVFRAPHGIAVTGEGDIIVTEWLIGGRVTRLVPQLPA</sequence>
<protein>
    <recommendedName>
        <fullName evidence="3">Peptidylglycine monooxygenase</fullName>
    </recommendedName>
</protein>
<comment type="caution">
    <text evidence="1">The sequence shown here is derived from an EMBL/GenBank/DDBJ whole genome shotgun (WGS) entry which is preliminary data.</text>
</comment>